<feature type="chain" id="PRO_5017747986" evidence="1">
    <location>
        <begin position="24"/>
        <end position="155"/>
    </location>
</feature>
<reference evidence="2 3" key="1">
    <citation type="submission" date="2018-08" db="EMBL/GenBank/DDBJ databases">
        <title>Genomic Encyclopedia of Type Strains, Phase IV (KMG-IV): sequencing the most valuable type-strain genomes for metagenomic binning, comparative biology and taxonomic classification.</title>
        <authorList>
            <person name="Goeker M."/>
        </authorList>
    </citation>
    <scope>NUCLEOTIDE SEQUENCE [LARGE SCALE GENOMIC DNA]</scope>
    <source>
        <strain evidence="2 3">BW863</strain>
    </source>
</reference>
<dbReference type="InterPro" id="IPR019587">
    <property type="entry name" value="Polyketide_cyclase/dehydratase"/>
</dbReference>
<dbReference type="SUPFAM" id="SSF55961">
    <property type="entry name" value="Bet v1-like"/>
    <property type="match status" value="1"/>
</dbReference>
<dbReference type="PROSITE" id="PS51257">
    <property type="entry name" value="PROKAR_LIPOPROTEIN"/>
    <property type="match status" value="1"/>
</dbReference>
<keyword evidence="3" id="KW-1185">Reference proteome</keyword>
<gene>
    <name evidence="2" type="ORF">DES32_1335</name>
</gene>
<name>A0A3D9YYI0_9HYPH</name>
<evidence type="ECO:0000256" key="1">
    <source>
        <dbReference type="SAM" id="SignalP"/>
    </source>
</evidence>
<protein>
    <submittedName>
        <fullName evidence="2">Polyketide cyclase/dehydrase/lipid transport protein</fullName>
    </submittedName>
</protein>
<proteinExistence type="predicted"/>
<dbReference type="Gene3D" id="3.30.530.20">
    <property type="match status" value="1"/>
</dbReference>
<dbReference type="EMBL" id="QUMO01000002">
    <property type="protein sequence ID" value="REF87707.1"/>
    <property type="molecule type" value="Genomic_DNA"/>
</dbReference>
<dbReference type="PANTHER" id="PTHR39332">
    <property type="entry name" value="BLL4707 PROTEIN"/>
    <property type="match status" value="1"/>
</dbReference>
<evidence type="ECO:0000313" key="2">
    <source>
        <dbReference type="EMBL" id="REF87707.1"/>
    </source>
</evidence>
<dbReference type="InterPro" id="IPR023393">
    <property type="entry name" value="START-like_dom_sf"/>
</dbReference>
<sequence length="155" mass="16469">MKKAFVLAAGSVALLFSCASAFAIESEYKAASTHPVDAVWAKVGDFCGIGTWHPAVAKCELSHGNKIRTLTLKGGGTIVERLVKWDKGHHDYVYRIVSSPLPVKNYISTIKVVADGTGSDVIWTGKYKAVKGTSDADAQKVIDGIYKAGADALAQ</sequence>
<dbReference type="Pfam" id="PF10604">
    <property type="entry name" value="Polyketide_cyc2"/>
    <property type="match status" value="1"/>
</dbReference>
<accession>A0A3D9YYI0</accession>
<dbReference type="OrthoDB" id="1364128at2"/>
<evidence type="ECO:0000313" key="3">
    <source>
        <dbReference type="Proteomes" id="UP000256900"/>
    </source>
</evidence>
<dbReference type="RefSeq" id="WP_115835879.1">
    <property type="nucleotide sequence ID" value="NZ_CP025086.1"/>
</dbReference>
<dbReference type="Proteomes" id="UP000256900">
    <property type="component" value="Unassembled WGS sequence"/>
</dbReference>
<organism evidence="2 3">
    <name type="scientific">Methylovirgula ligni</name>
    <dbReference type="NCBI Taxonomy" id="569860"/>
    <lineage>
        <taxon>Bacteria</taxon>
        <taxon>Pseudomonadati</taxon>
        <taxon>Pseudomonadota</taxon>
        <taxon>Alphaproteobacteria</taxon>
        <taxon>Hyphomicrobiales</taxon>
        <taxon>Beijerinckiaceae</taxon>
        <taxon>Methylovirgula</taxon>
    </lineage>
</organism>
<dbReference type="AlphaFoldDB" id="A0A3D9YYI0"/>
<dbReference type="PANTHER" id="PTHR39332:SF7">
    <property type="entry name" value="SRPBCC FAMILY PROTEIN"/>
    <property type="match status" value="1"/>
</dbReference>
<keyword evidence="1" id="KW-0732">Signal</keyword>
<dbReference type="CDD" id="cd07821">
    <property type="entry name" value="PYR_PYL_RCAR_like"/>
    <property type="match status" value="1"/>
</dbReference>
<comment type="caution">
    <text evidence="2">The sequence shown here is derived from an EMBL/GenBank/DDBJ whole genome shotgun (WGS) entry which is preliminary data.</text>
</comment>
<feature type="signal peptide" evidence="1">
    <location>
        <begin position="1"/>
        <end position="23"/>
    </location>
</feature>